<feature type="compositionally biased region" description="Acidic residues" evidence="1">
    <location>
        <begin position="51"/>
        <end position="69"/>
    </location>
</feature>
<evidence type="ECO:0000313" key="2">
    <source>
        <dbReference type="EMBL" id="TFY75819.1"/>
    </source>
</evidence>
<keyword evidence="3" id="KW-1185">Reference proteome</keyword>
<accession>A0A4Y9ZQS6</accession>
<protein>
    <submittedName>
        <fullName evidence="2">Uncharacterized protein</fullName>
    </submittedName>
</protein>
<dbReference type="AlphaFoldDB" id="A0A4Y9ZQS6"/>
<feature type="region of interest" description="Disordered" evidence="1">
    <location>
        <begin position="1"/>
        <end position="201"/>
    </location>
</feature>
<evidence type="ECO:0000313" key="3">
    <source>
        <dbReference type="Proteomes" id="UP000298061"/>
    </source>
</evidence>
<feature type="compositionally biased region" description="Acidic residues" evidence="1">
    <location>
        <begin position="126"/>
        <end position="137"/>
    </location>
</feature>
<dbReference type="Proteomes" id="UP000298061">
    <property type="component" value="Unassembled WGS sequence"/>
</dbReference>
<evidence type="ECO:0000256" key="1">
    <source>
        <dbReference type="SAM" id="MobiDB-lite"/>
    </source>
</evidence>
<organism evidence="2 3">
    <name type="scientific">Hericium alpestre</name>
    <dbReference type="NCBI Taxonomy" id="135208"/>
    <lineage>
        <taxon>Eukaryota</taxon>
        <taxon>Fungi</taxon>
        <taxon>Dikarya</taxon>
        <taxon>Basidiomycota</taxon>
        <taxon>Agaricomycotina</taxon>
        <taxon>Agaricomycetes</taxon>
        <taxon>Russulales</taxon>
        <taxon>Hericiaceae</taxon>
        <taxon>Hericium</taxon>
    </lineage>
</organism>
<sequence>MDAIAAEEACQRPKKVVPQVVMKPHHGRGGAHSGGSTRPAKASSSKTKLVDDEDGEAMDLDYEPNNETEEGARPEDEMDIDGGLPVLKTGKLKGKGKGKGKVKIDEDVAPYKKAARGGRKERTLQSEEEGWSEDSDDIRDPTYKPERPNADKSNVEMAEEGEDKVFTGGRSKGSQKVLQKGDKSSKEHVSNSAGSKRIKRKETIRAMVKQHHAQREAEAAAILSHQGGLRSTWQDLTQVEDSRAGIEDAPAERGYAGTSFEYLDGFEDGANDWHERQEEPISAEKTFVIAMMTRSTLGSKISAVPPSLLVVQPPRCTILTPTTLSSKISGVLPHLLVVQPPRHAILTPTILDSKISDLHTYLLIVQPQRRTISTPT</sequence>
<feature type="compositionally biased region" description="Basic and acidic residues" evidence="1">
    <location>
        <begin position="138"/>
        <end position="154"/>
    </location>
</feature>
<gene>
    <name evidence="2" type="ORF">EWM64_g8193</name>
</gene>
<comment type="caution">
    <text evidence="2">The sequence shown here is derived from an EMBL/GenBank/DDBJ whole genome shotgun (WGS) entry which is preliminary data.</text>
</comment>
<name>A0A4Y9ZQS6_9AGAM</name>
<feature type="compositionally biased region" description="Basic residues" evidence="1">
    <location>
        <begin position="90"/>
        <end position="101"/>
    </location>
</feature>
<proteinExistence type="predicted"/>
<reference evidence="2 3" key="1">
    <citation type="submission" date="2019-02" db="EMBL/GenBank/DDBJ databases">
        <title>Genome sequencing of the rare red list fungi Hericium alpestre (H. flagellum).</title>
        <authorList>
            <person name="Buettner E."/>
            <person name="Kellner H."/>
        </authorList>
    </citation>
    <scope>NUCLEOTIDE SEQUENCE [LARGE SCALE GENOMIC DNA]</scope>
    <source>
        <strain evidence="2 3">DSM 108284</strain>
    </source>
</reference>
<feature type="compositionally biased region" description="Basic and acidic residues" evidence="1">
    <location>
        <begin position="179"/>
        <end position="189"/>
    </location>
</feature>
<feature type="non-terminal residue" evidence="2">
    <location>
        <position position="376"/>
    </location>
</feature>
<dbReference type="EMBL" id="SFCI01001418">
    <property type="protein sequence ID" value="TFY75819.1"/>
    <property type="molecule type" value="Genomic_DNA"/>
</dbReference>